<name>A0A9W6UNI2_9ACTN</name>
<dbReference type="InterPro" id="IPR036388">
    <property type="entry name" value="WH-like_DNA-bd_sf"/>
</dbReference>
<accession>A0A9W6UNI2</accession>
<reference evidence="8" key="1">
    <citation type="submission" date="2023-02" db="EMBL/GenBank/DDBJ databases">
        <title>Kitasatospora phosalacinea NBRC 14362.</title>
        <authorList>
            <person name="Ichikawa N."/>
            <person name="Sato H."/>
            <person name="Tonouchi N."/>
        </authorList>
    </citation>
    <scope>NUCLEOTIDE SEQUENCE</scope>
    <source>
        <strain evidence="8">NBRC 14362</strain>
    </source>
</reference>
<proteinExistence type="inferred from homology"/>
<dbReference type="GO" id="GO:0000160">
    <property type="term" value="P:phosphorelay signal transduction system"/>
    <property type="evidence" value="ECO:0007669"/>
    <property type="project" value="UniProtKB-KW"/>
</dbReference>
<organism evidence="8 9">
    <name type="scientific">Kitasatospora phosalacinea</name>
    <dbReference type="NCBI Taxonomy" id="2065"/>
    <lineage>
        <taxon>Bacteria</taxon>
        <taxon>Bacillati</taxon>
        <taxon>Actinomycetota</taxon>
        <taxon>Actinomycetes</taxon>
        <taxon>Kitasatosporales</taxon>
        <taxon>Streptomycetaceae</taxon>
        <taxon>Kitasatospora</taxon>
    </lineage>
</organism>
<evidence type="ECO:0000256" key="2">
    <source>
        <dbReference type="ARBA" id="ARBA00023012"/>
    </source>
</evidence>
<dbReference type="SMART" id="SM01043">
    <property type="entry name" value="BTAD"/>
    <property type="match status" value="1"/>
</dbReference>
<dbReference type="GO" id="GO:0006355">
    <property type="term" value="P:regulation of DNA-templated transcription"/>
    <property type="evidence" value="ECO:0007669"/>
    <property type="project" value="InterPro"/>
</dbReference>
<dbReference type="PANTHER" id="PTHR35807">
    <property type="entry name" value="TRANSCRIPTIONAL REGULATOR REDD-RELATED"/>
    <property type="match status" value="1"/>
</dbReference>
<evidence type="ECO:0000256" key="4">
    <source>
        <dbReference type="ARBA" id="ARBA00023125"/>
    </source>
</evidence>
<dbReference type="SUPFAM" id="SSF46894">
    <property type="entry name" value="C-terminal effector domain of the bipartite response regulators"/>
    <property type="match status" value="1"/>
</dbReference>
<protein>
    <recommendedName>
        <fullName evidence="7">OmpR/PhoB-type domain-containing protein</fullName>
    </recommendedName>
</protein>
<dbReference type="PROSITE" id="PS51755">
    <property type="entry name" value="OMPR_PHOB"/>
    <property type="match status" value="1"/>
</dbReference>
<dbReference type="SMART" id="SM00862">
    <property type="entry name" value="Trans_reg_C"/>
    <property type="match status" value="1"/>
</dbReference>
<evidence type="ECO:0000256" key="1">
    <source>
        <dbReference type="ARBA" id="ARBA00005820"/>
    </source>
</evidence>
<evidence type="ECO:0000256" key="6">
    <source>
        <dbReference type="PROSITE-ProRule" id="PRU01091"/>
    </source>
</evidence>
<dbReference type="Pfam" id="PF00486">
    <property type="entry name" value="Trans_reg_C"/>
    <property type="match status" value="1"/>
</dbReference>
<dbReference type="SUPFAM" id="SSF48452">
    <property type="entry name" value="TPR-like"/>
    <property type="match status" value="1"/>
</dbReference>
<keyword evidence="4 6" id="KW-0238">DNA-binding</keyword>
<keyword evidence="5" id="KW-0804">Transcription</keyword>
<evidence type="ECO:0000313" key="9">
    <source>
        <dbReference type="Proteomes" id="UP001165143"/>
    </source>
</evidence>
<sequence length="275" mass="30352">MFARVLGPLEVELNGMAIAPTAPKPRKVLTLLVLHANQIVPSSALKRELWDEEAPVSASTTIQTYILLLRKQLMRAAGGSMASAKAQLVTCPGGYQLRNSGGLDLHAFDRLCTEGRQALARGEDERASSTLRAALALWRGPALCGVQLGPLLEVEALRLQESRIVALEQRIEADLRLGRHHELISELTSLVGEFPLHENLHAQLMLALYRSGRKPHALDVHQRLRSRFIDELGLEPSARMYRLHQAIIVSDPALDAERRSRTLLLDRFAGHAVAS</sequence>
<keyword evidence="3" id="KW-0805">Transcription regulation</keyword>
<dbReference type="Gene3D" id="1.25.40.10">
    <property type="entry name" value="Tetratricopeptide repeat domain"/>
    <property type="match status" value="1"/>
</dbReference>
<dbReference type="InterPro" id="IPR016032">
    <property type="entry name" value="Sig_transdc_resp-reg_C-effctor"/>
</dbReference>
<comment type="caution">
    <text evidence="8">The sequence shown here is derived from an EMBL/GenBank/DDBJ whole genome shotgun (WGS) entry which is preliminary data.</text>
</comment>
<dbReference type="PANTHER" id="PTHR35807:SF1">
    <property type="entry name" value="TRANSCRIPTIONAL REGULATOR REDD"/>
    <property type="match status" value="1"/>
</dbReference>
<comment type="similarity">
    <text evidence="1">Belongs to the AfsR/DnrI/RedD regulatory family.</text>
</comment>
<dbReference type="Pfam" id="PF03704">
    <property type="entry name" value="BTAD"/>
    <property type="match status" value="1"/>
</dbReference>
<dbReference type="GO" id="GO:0003677">
    <property type="term" value="F:DNA binding"/>
    <property type="evidence" value="ECO:0007669"/>
    <property type="project" value="UniProtKB-UniRule"/>
</dbReference>
<dbReference type="AlphaFoldDB" id="A0A9W6UNI2"/>
<evidence type="ECO:0000256" key="5">
    <source>
        <dbReference type="ARBA" id="ARBA00023163"/>
    </source>
</evidence>
<dbReference type="EMBL" id="BSRX01000011">
    <property type="protein sequence ID" value="GLW54343.1"/>
    <property type="molecule type" value="Genomic_DNA"/>
</dbReference>
<dbReference type="InterPro" id="IPR005158">
    <property type="entry name" value="BTAD"/>
</dbReference>
<dbReference type="InterPro" id="IPR001867">
    <property type="entry name" value="OmpR/PhoB-type_DNA-bd"/>
</dbReference>
<keyword evidence="2" id="KW-0902">Two-component regulatory system</keyword>
<dbReference type="Gene3D" id="1.10.10.10">
    <property type="entry name" value="Winged helix-like DNA-binding domain superfamily/Winged helix DNA-binding domain"/>
    <property type="match status" value="1"/>
</dbReference>
<dbReference type="CDD" id="cd15831">
    <property type="entry name" value="BTAD"/>
    <property type="match status" value="1"/>
</dbReference>
<gene>
    <name evidence="8" type="ORF">Kpho01_23540</name>
</gene>
<dbReference type="InterPro" id="IPR011990">
    <property type="entry name" value="TPR-like_helical_dom_sf"/>
</dbReference>
<evidence type="ECO:0000256" key="3">
    <source>
        <dbReference type="ARBA" id="ARBA00023015"/>
    </source>
</evidence>
<evidence type="ECO:0000259" key="7">
    <source>
        <dbReference type="PROSITE" id="PS51755"/>
    </source>
</evidence>
<feature type="domain" description="OmpR/PhoB-type" evidence="7">
    <location>
        <begin position="1"/>
        <end position="99"/>
    </location>
</feature>
<dbReference type="OrthoDB" id="4336084at2"/>
<dbReference type="InterPro" id="IPR051677">
    <property type="entry name" value="AfsR-DnrI-RedD_regulator"/>
</dbReference>
<evidence type="ECO:0000313" key="8">
    <source>
        <dbReference type="EMBL" id="GLW54343.1"/>
    </source>
</evidence>
<feature type="DNA-binding region" description="OmpR/PhoB-type" evidence="6">
    <location>
        <begin position="1"/>
        <end position="99"/>
    </location>
</feature>
<dbReference type="Proteomes" id="UP001165143">
    <property type="component" value="Unassembled WGS sequence"/>
</dbReference>